<evidence type="ECO:0000256" key="1">
    <source>
        <dbReference type="ARBA" id="ARBA00004141"/>
    </source>
</evidence>
<keyword evidence="2" id="KW-0813">Transport</keyword>
<evidence type="ECO:0000313" key="6">
    <source>
        <dbReference type="EMBL" id="RRT75627.1"/>
    </source>
</evidence>
<dbReference type="PANTHER" id="PTHR48041">
    <property type="entry name" value="ABC TRANSPORTER G FAMILY MEMBER 28"/>
    <property type="match status" value="1"/>
</dbReference>
<dbReference type="InterPro" id="IPR027417">
    <property type="entry name" value="P-loop_NTPase"/>
</dbReference>
<gene>
    <name evidence="6" type="ORF">B296_00011526</name>
</gene>
<evidence type="ECO:0000313" key="7">
    <source>
        <dbReference type="Proteomes" id="UP000287651"/>
    </source>
</evidence>
<comment type="subcellular location">
    <subcellularLocation>
        <location evidence="1">Membrane</location>
        <topology evidence="1">Multi-pass membrane protein</topology>
    </subcellularLocation>
</comment>
<accession>A0A427AH94</accession>
<keyword evidence="3" id="KW-0812">Transmembrane</keyword>
<dbReference type="EMBL" id="AMZH03002421">
    <property type="protein sequence ID" value="RRT75627.1"/>
    <property type="molecule type" value="Genomic_DNA"/>
</dbReference>
<sequence length="153" mass="17611">MPTRTPKVMVVKSIIVDQLFKHVNDTHNETHRQDVKKHQKLSLLCKNCLAIDLIVNLKPSKVIYRIETLLNFISSEAREGEIFTLLWMNGSGKSTLISALTNHIVWESLHGPITLNDEKLLKVIFAYVMLDDILHPIVTMEETLKFSMEFQLL</sequence>
<name>A0A427AH94_ENSVE</name>
<evidence type="ECO:0000256" key="2">
    <source>
        <dbReference type="ARBA" id="ARBA00022448"/>
    </source>
</evidence>
<dbReference type="InterPro" id="IPR050352">
    <property type="entry name" value="ABCG_transporters"/>
</dbReference>
<evidence type="ECO:0000256" key="4">
    <source>
        <dbReference type="ARBA" id="ARBA00022989"/>
    </source>
</evidence>
<dbReference type="PANTHER" id="PTHR48041:SF11">
    <property type="entry name" value="ABC TRANSPORTER G FAMILY MEMBER 16"/>
    <property type="match status" value="1"/>
</dbReference>
<protein>
    <recommendedName>
        <fullName evidence="8">ABC transporter domain-containing protein</fullName>
    </recommendedName>
</protein>
<evidence type="ECO:0008006" key="8">
    <source>
        <dbReference type="Google" id="ProtNLM"/>
    </source>
</evidence>
<dbReference type="SUPFAM" id="SSF52540">
    <property type="entry name" value="P-loop containing nucleoside triphosphate hydrolases"/>
    <property type="match status" value="1"/>
</dbReference>
<evidence type="ECO:0000256" key="5">
    <source>
        <dbReference type="ARBA" id="ARBA00023136"/>
    </source>
</evidence>
<reference evidence="6 7" key="1">
    <citation type="journal article" date="2014" name="Agronomy (Basel)">
        <title>A Draft Genome Sequence for Ensete ventricosum, the Drought-Tolerant Tree Against Hunger.</title>
        <authorList>
            <person name="Harrison J."/>
            <person name="Moore K.A."/>
            <person name="Paszkiewicz K."/>
            <person name="Jones T."/>
            <person name="Grant M."/>
            <person name="Ambacheew D."/>
            <person name="Muzemil S."/>
            <person name="Studholme D.J."/>
        </authorList>
    </citation>
    <scope>NUCLEOTIDE SEQUENCE [LARGE SCALE GENOMIC DNA]</scope>
</reference>
<dbReference type="Proteomes" id="UP000287651">
    <property type="component" value="Unassembled WGS sequence"/>
</dbReference>
<dbReference type="GO" id="GO:0016020">
    <property type="term" value="C:membrane"/>
    <property type="evidence" value="ECO:0007669"/>
    <property type="project" value="UniProtKB-SubCell"/>
</dbReference>
<evidence type="ECO:0000256" key="3">
    <source>
        <dbReference type="ARBA" id="ARBA00022692"/>
    </source>
</evidence>
<organism evidence="6 7">
    <name type="scientific">Ensete ventricosum</name>
    <name type="common">Abyssinian banana</name>
    <name type="synonym">Musa ensete</name>
    <dbReference type="NCBI Taxonomy" id="4639"/>
    <lineage>
        <taxon>Eukaryota</taxon>
        <taxon>Viridiplantae</taxon>
        <taxon>Streptophyta</taxon>
        <taxon>Embryophyta</taxon>
        <taxon>Tracheophyta</taxon>
        <taxon>Spermatophyta</taxon>
        <taxon>Magnoliopsida</taxon>
        <taxon>Liliopsida</taxon>
        <taxon>Zingiberales</taxon>
        <taxon>Musaceae</taxon>
        <taxon>Ensete</taxon>
    </lineage>
</organism>
<keyword evidence="5" id="KW-0472">Membrane</keyword>
<dbReference type="AlphaFoldDB" id="A0A427AH94"/>
<dbReference type="GO" id="GO:0042626">
    <property type="term" value="F:ATPase-coupled transmembrane transporter activity"/>
    <property type="evidence" value="ECO:0007669"/>
    <property type="project" value="TreeGrafter"/>
</dbReference>
<proteinExistence type="predicted"/>
<dbReference type="Gene3D" id="3.40.50.300">
    <property type="entry name" value="P-loop containing nucleotide triphosphate hydrolases"/>
    <property type="match status" value="1"/>
</dbReference>
<comment type="caution">
    <text evidence="6">The sequence shown here is derived from an EMBL/GenBank/DDBJ whole genome shotgun (WGS) entry which is preliminary data.</text>
</comment>
<keyword evidence="4" id="KW-1133">Transmembrane helix</keyword>